<evidence type="ECO:0000313" key="2">
    <source>
        <dbReference type="EMBL" id="KAG6948511.1"/>
    </source>
</evidence>
<sequence>MQVRRPELQMEPGQQGRPHLTISPAAALLSLVQEDGPPESRRESLSLGAGLERHASIGRSAVAHDADPGLDRPDDPVLTAEHAKFLGTAHGSPASHDDEHLRPMSTVEEKTLIAYTRGEIELRHPTGFIKATLPVIQRAILEDFHRTHVEYALTADVPAGVKLRKRLEEIFKATTGAN</sequence>
<dbReference type="EMBL" id="JAENGY010001550">
    <property type="protein sequence ID" value="KAG6948511.1"/>
    <property type="molecule type" value="Genomic_DNA"/>
</dbReference>
<evidence type="ECO:0000313" key="3">
    <source>
        <dbReference type="Proteomes" id="UP000709295"/>
    </source>
</evidence>
<evidence type="ECO:0000256" key="1">
    <source>
        <dbReference type="SAM" id="MobiDB-lite"/>
    </source>
</evidence>
<dbReference type="AlphaFoldDB" id="A0A8J5IAU9"/>
<proteinExistence type="predicted"/>
<name>A0A8J5IAU9_9STRA</name>
<feature type="region of interest" description="Disordered" evidence="1">
    <location>
        <begin position="1"/>
        <end position="21"/>
    </location>
</feature>
<comment type="caution">
    <text evidence="2">The sequence shown here is derived from an EMBL/GenBank/DDBJ whole genome shotgun (WGS) entry which is preliminary data.</text>
</comment>
<accession>A0A8J5IAU9</accession>
<dbReference type="Proteomes" id="UP000709295">
    <property type="component" value="Unassembled WGS sequence"/>
</dbReference>
<reference evidence="2" key="1">
    <citation type="submission" date="2021-01" db="EMBL/GenBank/DDBJ databases">
        <title>Phytophthora aleatoria, a newly-described species from Pinus radiata is distinct from Phytophthora cactorum isolates based on comparative genomics.</title>
        <authorList>
            <person name="Mcdougal R."/>
            <person name="Panda P."/>
            <person name="Williams N."/>
            <person name="Studholme D.J."/>
        </authorList>
    </citation>
    <scope>NUCLEOTIDE SEQUENCE</scope>
    <source>
        <strain evidence="2">NZFS 4037</strain>
    </source>
</reference>
<keyword evidence="3" id="KW-1185">Reference proteome</keyword>
<protein>
    <submittedName>
        <fullName evidence="2">Uncharacterized protein</fullName>
    </submittedName>
</protein>
<organism evidence="2 3">
    <name type="scientific">Phytophthora aleatoria</name>
    <dbReference type="NCBI Taxonomy" id="2496075"/>
    <lineage>
        <taxon>Eukaryota</taxon>
        <taxon>Sar</taxon>
        <taxon>Stramenopiles</taxon>
        <taxon>Oomycota</taxon>
        <taxon>Peronosporomycetes</taxon>
        <taxon>Peronosporales</taxon>
        <taxon>Peronosporaceae</taxon>
        <taxon>Phytophthora</taxon>
    </lineage>
</organism>
<gene>
    <name evidence="2" type="ORF">JG688_00015062</name>
</gene>